<dbReference type="AlphaFoldDB" id="A0A8S3YPJ8"/>
<dbReference type="PROSITE" id="PS00237">
    <property type="entry name" value="G_PROTEIN_RECEP_F1_1"/>
    <property type="match status" value="1"/>
</dbReference>
<keyword evidence="6 7" id="KW-0675">Receptor</keyword>
<evidence type="ECO:0000313" key="10">
    <source>
        <dbReference type="EMBL" id="CAG5117201.1"/>
    </source>
</evidence>
<sequence>MHSNSTAHPGILTLIMTSSMNCSLLPNCSSSSHDTVWQPAVIQRVATLVCGMVLALVGNTSIITILTCSRHRKRNSRVNIFIINLAIGDLTVCICTMTTEILFVAFGQWVLGPALCKLLPYLQCITLASTTFILTSMSFDRYLAICKPLKYRASTAKAKKFIAISWALATVLAIPQLLIFVQISEKRGSNLVVQCKTKGYTADWQRMLYLTFLTCYVFVIPMILISFCYISIVCVVSKASRVVKTKPNNSCSLRRSQCAKGRSTFPRAKIKTLKMTFTIIATFVVCWTPYFVTTLIRVYSRYTIHVPESVMALVETTTFIQSAFNPLIYGCFNIKLRRGIKDFLCSDSASLGKSSSYRSAGLCLSAVSEPQHNPGPGAKLLGNPRLRENALCNNISNSDSGNSQERGGRVSSVVTVTEENQNGIRLRVRFSSSNQCKCLASDGLDFCHSDITVPYDILQHSPGSNVKLSLEKQHSLRQLYQ</sequence>
<evidence type="ECO:0000259" key="9">
    <source>
        <dbReference type="PROSITE" id="PS50262"/>
    </source>
</evidence>
<evidence type="ECO:0000256" key="2">
    <source>
        <dbReference type="ARBA" id="ARBA00022475"/>
    </source>
</evidence>
<accession>A0A8S3YPJ8</accession>
<evidence type="ECO:0000256" key="1">
    <source>
        <dbReference type="ARBA" id="ARBA00004651"/>
    </source>
</evidence>
<comment type="similarity">
    <text evidence="7">Belongs to the G-protein coupled receptor 1 family.</text>
</comment>
<keyword evidence="3 7" id="KW-0812">Transmembrane</keyword>
<dbReference type="GO" id="GO:0032870">
    <property type="term" value="P:cellular response to hormone stimulus"/>
    <property type="evidence" value="ECO:0007669"/>
    <property type="project" value="TreeGrafter"/>
</dbReference>
<evidence type="ECO:0000256" key="7">
    <source>
        <dbReference type="RuleBase" id="RU000688"/>
    </source>
</evidence>
<protein>
    <recommendedName>
        <fullName evidence="9">G-protein coupled receptors family 1 profile domain-containing protein</fullName>
    </recommendedName>
</protein>
<keyword evidence="4 8" id="KW-1133">Transmembrane helix</keyword>
<feature type="transmembrane region" description="Helical" evidence="8">
    <location>
        <begin position="161"/>
        <end position="183"/>
    </location>
</feature>
<dbReference type="GO" id="GO:0042277">
    <property type="term" value="F:peptide binding"/>
    <property type="evidence" value="ECO:0007669"/>
    <property type="project" value="TreeGrafter"/>
</dbReference>
<evidence type="ECO:0000313" key="11">
    <source>
        <dbReference type="Proteomes" id="UP000678393"/>
    </source>
</evidence>
<feature type="transmembrane region" description="Helical" evidence="8">
    <location>
        <begin position="80"/>
        <end position="106"/>
    </location>
</feature>
<keyword evidence="7" id="KW-0297">G-protein coupled receptor</keyword>
<name>A0A8S3YPJ8_9EUPU</name>
<dbReference type="Gene3D" id="1.20.1070.10">
    <property type="entry name" value="Rhodopsin 7-helix transmembrane proteins"/>
    <property type="match status" value="1"/>
</dbReference>
<dbReference type="InterPro" id="IPR000276">
    <property type="entry name" value="GPCR_Rhodpsn"/>
</dbReference>
<dbReference type="EMBL" id="CAJHNH020000365">
    <property type="protein sequence ID" value="CAG5117201.1"/>
    <property type="molecule type" value="Genomic_DNA"/>
</dbReference>
<dbReference type="OrthoDB" id="5987909at2759"/>
<gene>
    <name evidence="10" type="ORF">CUNI_LOCUS2759</name>
</gene>
<keyword evidence="5 8" id="KW-0472">Membrane</keyword>
<evidence type="ECO:0000256" key="5">
    <source>
        <dbReference type="ARBA" id="ARBA00023136"/>
    </source>
</evidence>
<feature type="transmembrane region" description="Helical" evidence="8">
    <location>
        <begin position="277"/>
        <end position="299"/>
    </location>
</feature>
<evidence type="ECO:0000256" key="4">
    <source>
        <dbReference type="ARBA" id="ARBA00022989"/>
    </source>
</evidence>
<dbReference type="PRINTS" id="PR00237">
    <property type="entry name" value="GPCRRHODOPSN"/>
</dbReference>
<evidence type="ECO:0000256" key="3">
    <source>
        <dbReference type="ARBA" id="ARBA00022692"/>
    </source>
</evidence>
<dbReference type="GO" id="GO:0004930">
    <property type="term" value="F:G protein-coupled receptor activity"/>
    <property type="evidence" value="ECO:0007669"/>
    <property type="project" value="UniProtKB-KW"/>
</dbReference>
<dbReference type="GO" id="GO:0005886">
    <property type="term" value="C:plasma membrane"/>
    <property type="evidence" value="ECO:0007669"/>
    <property type="project" value="UniProtKB-SubCell"/>
</dbReference>
<feature type="transmembrane region" description="Helical" evidence="8">
    <location>
        <begin position="207"/>
        <end position="236"/>
    </location>
</feature>
<dbReference type="Proteomes" id="UP000678393">
    <property type="component" value="Unassembled WGS sequence"/>
</dbReference>
<evidence type="ECO:0000256" key="8">
    <source>
        <dbReference type="SAM" id="Phobius"/>
    </source>
</evidence>
<keyword evidence="2" id="KW-1003">Cell membrane</keyword>
<dbReference type="Pfam" id="PF00001">
    <property type="entry name" value="7tm_1"/>
    <property type="match status" value="1"/>
</dbReference>
<keyword evidence="11" id="KW-1185">Reference proteome</keyword>
<dbReference type="PROSITE" id="PS50262">
    <property type="entry name" value="G_PROTEIN_RECEP_F1_2"/>
    <property type="match status" value="1"/>
</dbReference>
<keyword evidence="7" id="KW-0807">Transducer</keyword>
<dbReference type="SUPFAM" id="SSF81321">
    <property type="entry name" value="Family A G protein-coupled receptor-like"/>
    <property type="match status" value="1"/>
</dbReference>
<comment type="subcellular location">
    <subcellularLocation>
        <location evidence="1">Cell membrane</location>
        <topology evidence="1">Multi-pass membrane protein</topology>
    </subcellularLocation>
</comment>
<feature type="transmembrane region" description="Helical" evidence="8">
    <location>
        <begin position="118"/>
        <end position="140"/>
    </location>
</feature>
<evidence type="ECO:0000256" key="6">
    <source>
        <dbReference type="ARBA" id="ARBA00023170"/>
    </source>
</evidence>
<dbReference type="PANTHER" id="PTHR24241">
    <property type="entry name" value="NEUROPEPTIDE RECEPTOR-RELATED G-PROTEIN COUPLED RECEPTOR"/>
    <property type="match status" value="1"/>
</dbReference>
<feature type="transmembrane region" description="Helical" evidence="8">
    <location>
        <begin position="311"/>
        <end position="332"/>
    </location>
</feature>
<dbReference type="PANTHER" id="PTHR24241:SF117">
    <property type="entry name" value="G-PROTEIN COUPLED RECEPTORS FAMILY 1 PROFILE DOMAIN-CONTAINING PROTEIN"/>
    <property type="match status" value="1"/>
</dbReference>
<feature type="domain" description="G-protein coupled receptors family 1 profile" evidence="9">
    <location>
        <begin position="58"/>
        <end position="329"/>
    </location>
</feature>
<organism evidence="10 11">
    <name type="scientific">Candidula unifasciata</name>
    <dbReference type="NCBI Taxonomy" id="100452"/>
    <lineage>
        <taxon>Eukaryota</taxon>
        <taxon>Metazoa</taxon>
        <taxon>Spiralia</taxon>
        <taxon>Lophotrochozoa</taxon>
        <taxon>Mollusca</taxon>
        <taxon>Gastropoda</taxon>
        <taxon>Heterobranchia</taxon>
        <taxon>Euthyneura</taxon>
        <taxon>Panpulmonata</taxon>
        <taxon>Eupulmonata</taxon>
        <taxon>Stylommatophora</taxon>
        <taxon>Helicina</taxon>
        <taxon>Helicoidea</taxon>
        <taxon>Geomitridae</taxon>
        <taxon>Candidula</taxon>
    </lineage>
</organism>
<dbReference type="InterPro" id="IPR017452">
    <property type="entry name" value="GPCR_Rhodpsn_7TM"/>
</dbReference>
<comment type="caution">
    <text evidence="10">The sequence shown here is derived from an EMBL/GenBank/DDBJ whole genome shotgun (WGS) entry which is preliminary data.</text>
</comment>
<proteinExistence type="inferred from homology"/>
<reference evidence="10" key="1">
    <citation type="submission" date="2021-04" db="EMBL/GenBank/DDBJ databases">
        <authorList>
            <consortium name="Molecular Ecology Group"/>
        </authorList>
    </citation>
    <scope>NUCLEOTIDE SEQUENCE</scope>
</reference>
<feature type="transmembrane region" description="Helical" evidence="8">
    <location>
        <begin position="45"/>
        <end position="68"/>
    </location>
</feature>